<evidence type="ECO:0000313" key="10">
    <source>
        <dbReference type="Proteomes" id="UP000287447"/>
    </source>
</evidence>
<dbReference type="RefSeq" id="WP_127767954.1">
    <property type="nucleotide sequence ID" value="NZ_SADE01000004.1"/>
</dbReference>
<comment type="subcellular location">
    <subcellularLocation>
        <location evidence="1">Cell membrane</location>
        <topology evidence="1">Multi-pass membrane protein</topology>
    </subcellularLocation>
</comment>
<evidence type="ECO:0000313" key="9">
    <source>
        <dbReference type="EMBL" id="RVU33924.1"/>
    </source>
</evidence>
<dbReference type="InterPro" id="IPR000522">
    <property type="entry name" value="ABC_transptr_permease_BtuC"/>
</dbReference>
<dbReference type="OrthoDB" id="9811721at2"/>
<proteinExistence type="inferred from homology"/>
<keyword evidence="4" id="KW-1003">Cell membrane</keyword>
<feature type="transmembrane region" description="Helical" evidence="8">
    <location>
        <begin position="77"/>
        <end position="94"/>
    </location>
</feature>
<comment type="caution">
    <text evidence="9">The sequence shown here is derived from an EMBL/GenBank/DDBJ whole genome shotgun (WGS) entry which is preliminary data.</text>
</comment>
<dbReference type="PANTHER" id="PTHR30472:SF24">
    <property type="entry name" value="FERRIC ENTEROBACTIN TRANSPORT SYSTEM PERMEASE PROTEIN FEPG"/>
    <property type="match status" value="1"/>
</dbReference>
<keyword evidence="10" id="KW-1185">Reference proteome</keyword>
<dbReference type="Pfam" id="PF01032">
    <property type="entry name" value="FecCD"/>
    <property type="match status" value="1"/>
</dbReference>
<keyword evidence="5 8" id="KW-0812">Transmembrane</keyword>
<evidence type="ECO:0000256" key="6">
    <source>
        <dbReference type="ARBA" id="ARBA00022989"/>
    </source>
</evidence>
<evidence type="ECO:0000256" key="8">
    <source>
        <dbReference type="SAM" id="Phobius"/>
    </source>
</evidence>
<dbReference type="Proteomes" id="UP000287447">
    <property type="component" value="Unassembled WGS sequence"/>
</dbReference>
<evidence type="ECO:0000256" key="1">
    <source>
        <dbReference type="ARBA" id="ARBA00004651"/>
    </source>
</evidence>
<feature type="transmembrane region" description="Helical" evidence="8">
    <location>
        <begin position="254"/>
        <end position="274"/>
    </location>
</feature>
<evidence type="ECO:0000256" key="2">
    <source>
        <dbReference type="ARBA" id="ARBA00007935"/>
    </source>
</evidence>
<protein>
    <submittedName>
        <fullName evidence="9">Iron ABC transporter permease</fullName>
    </submittedName>
</protein>
<accession>A0A437QHL8</accession>
<feature type="transmembrane region" description="Helical" evidence="8">
    <location>
        <begin position="294"/>
        <end position="313"/>
    </location>
</feature>
<dbReference type="AlphaFoldDB" id="A0A437QHL8"/>
<dbReference type="InterPro" id="IPR037294">
    <property type="entry name" value="ABC_BtuC-like"/>
</dbReference>
<gene>
    <name evidence="9" type="ORF">EOI86_22610</name>
</gene>
<evidence type="ECO:0000256" key="4">
    <source>
        <dbReference type="ARBA" id="ARBA00022475"/>
    </source>
</evidence>
<dbReference type="PANTHER" id="PTHR30472">
    <property type="entry name" value="FERRIC ENTEROBACTIN TRANSPORT SYSTEM PERMEASE PROTEIN"/>
    <property type="match status" value="1"/>
</dbReference>
<comment type="similarity">
    <text evidence="2">Belongs to the binding-protein-dependent transport system permease family. FecCD subfamily.</text>
</comment>
<dbReference type="GO" id="GO:0022857">
    <property type="term" value="F:transmembrane transporter activity"/>
    <property type="evidence" value="ECO:0007669"/>
    <property type="project" value="InterPro"/>
</dbReference>
<dbReference type="Gene3D" id="1.10.3470.10">
    <property type="entry name" value="ABC transporter involved in vitamin B12 uptake, BtuC"/>
    <property type="match status" value="1"/>
</dbReference>
<feature type="transmembrane region" description="Helical" evidence="8">
    <location>
        <begin position="320"/>
        <end position="341"/>
    </location>
</feature>
<dbReference type="CDD" id="cd06550">
    <property type="entry name" value="TM_ABC_iron-siderophores_like"/>
    <property type="match status" value="1"/>
</dbReference>
<evidence type="ECO:0000256" key="5">
    <source>
        <dbReference type="ARBA" id="ARBA00022692"/>
    </source>
</evidence>
<feature type="transmembrane region" description="Helical" evidence="8">
    <location>
        <begin position="131"/>
        <end position="151"/>
    </location>
</feature>
<feature type="transmembrane region" description="Helical" evidence="8">
    <location>
        <begin position="163"/>
        <end position="184"/>
    </location>
</feature>
<dbReference type="GO" id="GO:0005886">
    <property type="term" value="C:plasma membrane"/>
    <property type="evidence" value="ECO:0007669"/>
    <property type="project" value="UniProtKB-SubCell"/>
</dbReference>
<evidence type="ECO:0000256" key="7">
    <source>
        <dbReference type="ARBA" id="ARBA00023136"/>
    </source>
</evidence>
<keyword evidence="3" id="KW-0813">Transport</keyword>
<evidence type="ECO:0000256" key="3">
    <source>
        <dbReference type="ARBA" id="ARBA00022448"/>
    </source>
</evidence>
<keyword evidence="7 8" id="KW-0472">Membrane</keyword>
<sequence>MNDFSFRFFDGRISGRLHRYAPVLAVLFTILLLTLLATSAAMGSFEISLPGLWAALTSPASGQTETTVLWELRLPRFIAACLVGAMLGLSGALLQGVTRNPLADPSLVGVSQGASLAVVALIILFPTTSLFWRPLCAFGGAILASLLIQWISAGRSSAQSLRFILVGIGLAALISSVTTAALTYGQINLAMEALSWLAGSVHTASWKVCQVLIIGFLVLSPLLVWVASPLAVLRFGPEISSALGLNVRRARFTVITLSVALAALAVSVAGPIGFVGLLAPQLVHRLIPSRPGTHLFLTAFVGALIVALADLVGRTAAAPIQLPAGLVSSIIGAPIFAILLLRRVRTSLS</sequence>
<feature type="transmembrane region" description="Helical" evidence="8">
    <location>
        <begin position="20"/>
        <end position="42"/>
    </location>
</feature>
<keyword evidence="6 8" id="KW-1133">Transmembrane helix</keyword>
<dbReference type="FunFam" id="1.10.3470.10:FF:000001">
    <property type="entry name" value="Vitamin B12 ABC transporter permease BtuC"/>
    <property type="match status" value="1"/>
</dbReference>
<feature type="transmembrane region" description="Helical" evidence="8">
    <location>
        <begin position="204"/>
        <end position="233"/>
    </location>
</feature>
<dbReference type="EMBL" id="SADE01000004">
    <property type="protein sequence ID" value="RVU33924.1"/>
    <property type="molecule type" value="Genomic_DNA"/>
</dbReference>
<name>A0A437QHL8_9PROT</name>
<dbReference type="SUPFAM" id="SSF81345">
    <property type="entry name" value="ABC transporter involved in vitamin B12 uptake, BtuC"/>
    <property type="match status" value="1"/>
</dbReference>
<dbReference type="GO" id="GO:0033214">
    <property type="term" value="P:siderophore-iron import into cell"/>
    <property type="evidence" value="ECO:0007669"/>
    <property type="project" value="TreeGrafter"/>
</dbReference>
<reference evidence="10" key="1">
    <citation type="submission" date="2019-01" db="EMBL/GenBank/DDBJ databases">
        <title>Gri0909 isolated from a small marine red alga.</title>
        <authorList>
            <person name="Kim J."/>
            <person name="Jeong S.E."/>
            <person name="Jeon C.O."/>
        </authorList>
    </citation>
    <scope>NUCLEOTIDE SEQUENCE [LARGE SCALE GENOMIC DNA]</scope>
    <source>
        <strain evidence="10">Gri0909</strain>
    </source>
</reference>
<feature type="transmembrane region" description="Helical" evidence="8">
    <location>
        <begin position="106"/>
        <end position="125"/>
    </location>
</feature>
<organism evidence="9 10">
    <name type="scientific">Hwanghaeella grinnelliae</name>
    <dbReference type="NCBI Taxonomy" id="2500179"/>
    <lineage>
        <taxon>Bacteria</taxon>
        <taxon>Pseudomonadati</taxon>
        <taxon>Pseudomonadota</taxon>
        <taxon>Alphaproteobacteria</taxon>
        <taxon>Rhodospirillales</taxon>
        <taxon>Rhodospirillaceae</taxon>
        <taxon>Hwanghaeella</taxon>
    </lineage>
</organism>